<evidence type="ECO:0000259" key="1">
    <source>
        <dbReference type="Pfam" id="PF08241"/>
    </source>
</evidence>
<dbReference type="GO" id="GO:0032259">
    <property type="term" value="P:methylation"/>
    <property type="evidence" value="ECO:0007669"/>
    <property type="project" value="UniProtKB-KW"/>
</dbReference>
<proteinExistence type="predicted"/>
<comment type="caution">
    <text evidence="2">The sequence shown here is derived from an EMBL/GenBank/DDBJ whole genome shotgun (WGS) entry which is preliminary data.</text>
</comment>
<dbReference type="Pfam" id="PF08241">
    <property type="entry name" value="Methyltransf_11"/>
    <property type="match status" value="1"/>
</dbReference>
<dbReference type="Gene3D" id="3.40.50.150">
    <property type="entry name" value="Vaccinia Virus protein VP39"/>
    <property type="match status" value="1"/>
</dbReference>
<dbReference type="InterPro" id="IPR050508">
    <property type="entry name" value="Methyltransf_Superfamily"/>
</dbReference>
<dbReference type="PANTHER" id="PTHR42912">
    <property type="entry name" value="METHYLTRANSFERASE"/>
    <property type="match status" value="1"/>
</dbReference>
<keyword evidence="2" id="KW-0489">Methyltransferase</keyword>
<dbReference type="GO" id="GO:0008757">
    <property type="term" value="F:S-adenosylmethionine-dependent methyltransferase activity"/>
    <property type="evidence" value="ECO:0007669"/>
    <property type="project" value="InterPro"/>
</dbReference>
<organism evidence="2 3">
    <name type="scientific">Photobacterium aquae</name>
    <dbReference type="NCBI Taxonomy" id="1195763"/>
    <lineage>
        <taxon>Bacteria</taxon>
        <taxon>Pseudomonadati</taxon>
        <taxon>Pseudomonadota</taxon>
        <taxon>Gammaproteobacteria</taxon>
        <taxon>Vibrionales</taxon>
        <taxon>Vibrionaceae</taxon>
        <taxon>Photobacterium</taxon>
    </lineage>
</organism>
<feature type="domain" description="Methyltransferase type 11" evidence="1">
    <location>
        <begin position="40"/>
        <end position="137"/>
    </location>
</feature>
<dbReference type="CDD" id="cd02440">
    <property type="entry name" value="AdoMet_MTases"/>
    <property type="match status" value="1"/>
</dbReference>
<evidence type="ECO:0000313" key="2">
    <source>
        <dbReference type="EMBL" id="KLV03308.1"/>
    </source>
</evidence>
<sequence length="231" mass="26096">MYGEHASSYDEAIADNIYNAHIDRPTLQSMLDDISGKHVLDLGCGSGPYTQYLFEKGAAKVTAVDTSPAMLEILKQRVQNSALLNAYQQDLSLGLPQESNASYDFAICPLTLHYLHDIESFFKEVSRVLKPSGYLVFSTHHPWLDFEDSPTGDYYATELIHQSWDTIGVPVEVSFYRRSLTDISQSLLHAGFHIALIKEGEVAESVKDKDLERYLQLKKQPIFLFIKAIKF</sequence>
<accession>A0A0J1GUA1</accession>
<dbReference type="OrthoDB" id="9791837at2"/>
<dbReference type="EMBL" id="LDOT01000034">
    <property type="protein sequence ID" value="KLV03308.1"/>
    <property type="molecule type" value="Genomic_DNA"/>
</dbReference>
<dbReference type="InterPro" id="IPR029063">
    <property type="entry name" value="SAM-dependent_MTases_sf"/>
</dbReference>
<evidence type="ECO:0000313" key="3">
    <source>
        <dbReference type="Proteomes" id="UP000036097"/>
    </source>
</evidence>
<name>A0A0J1GUA1_9GAMM</name>
<dbReference type="STRING" id="1195763.ABT56_19455"/>
<keyword evidence="2" id="KW-0808">Transferase</keyword>
<dbReference type="SUPFAM" id="SSF53335">
    <property type="entry name" value="S-adenosyl-L-methionine-dependent methyltransferases"/>
    <property type="match status" value="1"/>
</dbReference>
<dbReference type="AlphaFoldDB" id="A0A0J1GUA1"/>
<keyword evidence="3" id="KW-1185">Reference proteome</keyword>
<protein>
    <submittedName>
        <fullName evidence="2">SAM-dependent methyltransferase</fullName>
    </submittedName>
</protein>
<dbReference type="PATRIC" id="fig|1195763.3.peg.4166"/>
<reference evidence="2 3" key="1">
    <citation type="submission" date="2015-05" db="EMBL/GenBank/DDBJ databases">
        <title>Photobacterium galathea sp. nov.</title>
        <authorList>
            <person name="Machado H."/>
            <person name="Gram L."/>
        </authorList>
    </citation>
    <scope>NUCLEOTIDE SEQUENCE [LARGE SCALE GENOMIC DNA]</scope>
    <source>
        <strain evidence="2 3">CGMCC 1.12159</strain>
    </source>
</reference>
<dbReference type="PANTHER" id="PTHR42912:SF93">
    <property type="entry name" value="N6-ADENOSINE-METHYLTRANSFERASE TMT1A"/>
    <property type="match status" value="1"/>
</dbReference>
<gene>
    <name evidence="2" type="ORF">ABT56_19455</name>
</gene>
<dbReference type="InterPro" id="IPR013216">
    <property type="entry name" value="Methyltransf_11"/>
</dbReference>
<dbReference type="Proteomes" id="UP000036097">
    <property type="component" value="Unassembled WGS sequence"/>
</dbReference>